<evidence type="ECO:0000256" key="2">
    <source>
        <dbReference type="ARBA" id="ARBA00022448"/>
    </source>
</evidence>
<proteinExistence type="inferred from homology"/>
<feature type="repeat" description="ARM" evidence="6">
    <location>
        <begin position="163"/>
        <end position="191"/>
    </location>
</feature>
<keyword evidence="3" id="KW-0677">Repeat</keyword>
<sequence>MMSTNENAHIPAARLNRFKNKGKDSTEMRRRRIEVNVELRKAKKDDQMLKRRNVSSFPDDATSPLQENRNNQGTVNWSVDDTVKGINSNNVENQLQATQAARKLLSREKQPPIDNIIRAGLIPKFVSFLGRTDCSPIQFESAWALTNIASGTSEQTKAVVDGGAIPAFISLLASSHAHISEQAVWALGNIAGDGSVFRDLVIKYGAVDPLLALLAVPDMSSLACGYLRNLTWTLSNLCRNKNPAPPLDAVEQILPTLVRLLHHDDPEVLADTCWAISYLTDGPNERIDMVVKTGVVPQLVKLLGASELPIVTPALLLTNPKTNIQKEATWTMSNITAGRQDQIQQVVNHGLVPFLVSVLSKADFKTQKEAVWAVTNYTSGGTVEQIVYLVHCGVIEPLMNLLTAKDTKIILVILDAISNIFQAAEKLGETENLSIMIEGCGGLDKIEALQNHENESVYKASLNLIEKYFSVEEEEDQNVVPETTSEGYTFQVQDGTPGTFNF</sequence>
<evidence type="ECO:0000256" key="3">
    <source>
        <dbReference type="ARBA" id="ARBA00022737"/>
    </source>
</evidence>
<dbReference type="Pfam" id="PF00514">
    <property type="entry name" value="Arm"/>
    <property type="match status" value="6"/>
</dbReference>
<comment type="function">
    <text evidence="5">Functions in nuclear protein import.</text>
</comment>
<dbReference type="PROSITE" id="PS51214">
    <property type="entry name" value="IBB"/>
    <property type="match status" value="1"/>
</dbReference>
<dbReference type="Gene3D" id="1.25.10.10">
    <property type="entry name" value="Leucine-rich Repeat Variant"/>
    <property type="match status" value="1"/>
</dbReference>
<dbReference type="InterPro" id="IPR000225">
    <property type="entry name" value="Armadillo"/>
</dbReference>
<dbReference type="InterPro" id="IPR032413">
    <property type="entry name" value="Arm_3"/>
</dbReference>
<dbReference type="PIRSF" id="PIRSF005673">
    <property type="entry name" value="Importin_alpha"/>
    <property type="match status" value="1"/>
</dbReference>
<evidence type="ECO:0000256" key="5">
    <source>
        <dbReference type="PIRNR" id="PIRNR005673"/>
    </source>
</evidence>
<dbReference type="InterPro" id="IPR036975">
    <property type="entry name" value="Importin-a_IBB_sf"/>
</dbReference>
<dbReference type="InterPro" id="IPR002652">
    <property type="entry name" value="Importin-a_IBB"/>
</dbReference>
<accession>A0ABQ9V5K4</accession>
<dbReference type="Gene3D" id="1.20.5.690">
    <property type="entry name" value="Importin-alpha, importin-beta-binding domain"/>
    <property type="match status" value="1"/>
</dbReference>
<protein>
    <recommendedName>
        <fullName evidence="5">Importin subunit alpha</fullName>
    </recommendedName>
</protein>
<evidence type="ECO:0000256" key="7">
    <source>
        <dbReference type="SAM" id="MobiDB-lite"/>
    </source>
</evidence>
<keyword evidence="4 5" id="KW-0653">Protein transport</keyword>
<evidence type="ECO:0000256" key="6">
    <source>
        <dbReference type="PROSITE-ProRule" id="PRU00259"/>
    </source>
</evidence>
<keyword evidence="10" id="KW-1185">Reference proteome</keyword>
<feature type="region of interest" description="Disordered" evidence="7">
    <location>
        <begin position="1"/>
        <end position="27"/>
    </location>
</feature>
<reference evidence="9 10" key="1">
    <citation type="submission" date="2023-05" db="EMBL/GenBank/DDBJ databases">
        <title>B98-5 Cell Line De Novo Hybrid Assembly: An Optical Mapping Approach.</title>
        <authorList>
            <person name="Kananen K."/>
            <person name="Auerbach J.A."/>
            <person name="Kautto E."/>
            <person name="Blachly J.S."/>
        </authorList>
    </citation>
    <scope>NUCLEOTIDE SEQUENCE [LARGE SCALE GENOMIC DNA]</scope>
    <source>
        <strain evidence="9">B95-8</strain>
        <tissue evidence="9">Cell line</tissue>
    </source>
</reference>
<feature type="repeat" description="ARM" evidence="6">
    <location>
        <begin position="120"/>
        <end position="163"/>
    </location>
</feature>
<feature type="domain" description="IBB" evidence="8">
    <location>
        <begin position="1"/>
        <end position="61"/>
    </location>
</feature>
<feature type="compositionally biased region" description="Polar residues" evidence="7">
    <location>
        <begin position="63"/>
        <end position="76"/>
    </location>
</feature>
<dbReference type="InterPro" id="IPR024931">
    <property type="entry name" value="Importin_alpha"/>
</dbReference>
<feature type="repeat" description="ARM" evidence="6">
    <location>
        <begin position="294"/>
        <end position="350"/>
    </location>
</feature>
<dbReference type="Pfam" id="PF01749">
    <property type="entry name" value="IBB"/>
    <property type="match status" value="1"/>
</dbReference>
<feature type="repeat" description="ARM" evidence="6">
    <location>
        <begin position="252"/>
        <end position="294"/>
    </location>
</feature>
<evidence type="ECO:0000256" key="4">
    <source>
        <dbReference type="ARBA" id="ARBA00022927"/>
    </source>
</evidence>
<dbReference type="PANTHER" id="PTHR23316">
    <property type="entry name" value="IMPORTIN ALPHA"/>
    <property type="match status" value="1"/>
</dbReference>
<gene>
    <name evidence="9" type="primary">KPNA2_11</name>
    <name evidence="9" type="ORF">P7K49_018514</name>
</gene>
<comment type="similarity">
    <text evidence="1 5">Belongs to the importin alpha family.</text>
</comment>
<dbReference type="InterPro" id="IPR016024">
    <property type="entry name" value="ARM-type_fold"/>
</dbReference>
<keyword evidence="2 5" id="KW-0813">Transport</keyword>
<feature type="region of interest" description="Disordered" evidence="7">
    <location>
        <begin position="44"/>
        <end position="76"/>
    </location>
</feature>
<name>A0ABQ9V5K4_SAGOE</name>
<dbReference type="InterPro" id="IPR011989">
    <property type="entry name" value="ARM-like"/>
</dbReference>
<evidence type="ECO:0000313" key="10">
    <source>
        <dbReference type="Proteomes" id="UP001266305"/>
    </source>
</evidence>
<dbReference type="PROSITE" id="PS50176">
    <property type="entry name" value="ARM_REPEAT"/>
    <property type="match status" value="4"/>
</dbReference>
<dbReference type="Proteomes" id="UP001266305">
    <property type="component" value="Unassembled WGS sequence"/>
</dbReference>
<dbReference type="Pfam" id="PF16186">
    <property type="entry name" value="Arm_3"/>
    <property type="match status" value="1"/>
</dbReference>
<comment type="caution">
    <text evidence="9">The sequence shown here is derived from an EMBL/GenBank/DDBJ whole genome shotgun (WGS) entry which is preliminary data.</text>
</comment>
<evidence type="ECO:0000259" key="8">
    <source>
        <dbReference type="PROSITE" id="PS51214"/>
    </source>
</evidence>
<dbReference type="SMART" id="SM00185">
    <property type="entry name" value="ARM"/>
    <property type="match status" value="7"/>
</dbReference>
<dbReference type="EMBL" id="JASSZA010000008">
    <property type="protein sequence ID" value="KAK2104658.1"/>
    <property type="molecule type" value="Genomic_DNA"/>
</dbReference>
<organism evidence="9 10">
    <name type="scientific">Saguinus oedipus</name>
    <name type="common">Cotton-top tamarin</name>
    <name type="synonym">Oedipomidas oedipus</name>
    <dbReference type="NCBI Taxonomy" id="9490"/>
    <lineage>
        <taxon>Eukaryota</taxon>
        <taxon>Metazoa</taxon>
        <taxon>Chordata</taxon>
        <taxon>Craniata</taxon>
        <taxon>Vertebrata</taxon>
        <taxon>Euteleostomi</taxon>
        <taxon>Mammalia</taxon>
        <taxon>Eutheria</taxon>
        <taxon>Euarchontoglires</taxon>
        <taxon>Primates</taxon>
        <taxon>Haplorrhini</taxon>
        <taxon>Platyrrhini</taxon>
        <taxon>Cebidae</taxon>
        <taxon>Callitrichinae</taxon>
        <taxon>Saguinus</taxon>
    </lineage>
</organism>
<evidence type="ECO:0000313" key="9">
    <source>
        <dbReference type="EMBL" id="KAK2104658.1"/>
    </source>
</evidence>
<dbReference type="SUPFAM" id="SSF48371">
    <property type="entry name" value="ARM repeat"/>
    <property type="match status" value="1"/>
</dbReference>
<evidence type="ECO:0000256" key="1">
    <source>
        <dbReference type="ARBA" id="ARBA00010394"/>
    </source>
</evidence>